<accession>A0A366FQU3</accession>
<dbReference type="EMBL" id="QNRK01000006">
    <property type="protein sequence ID" value="RBP16089.1"/>
    <property type="molecule type" value="Genomic_DNA"/>
</dbReference>
<protein>
    <recommendedName>
        <fullName evidence="4">Exosortase/archaeosortase family protein</fullName>
    </recommendedName>
</protein>
<name>A0A366FQU3_9HYPH</name>
<comment type="caution">
    <text evidence="2">The sequence shown here is derived from an EMBL/GenBank/DDBJ whole genome shotgun (WGS) entry which is preliminary data.</text>
</comment>
<gene>
    <name evidence="2" type="ORF">DFR50_10651</name>
</gene>
<dbReference type="AlphaFoldDB" id="A0A366FQU3"/>
<keyword evidence="1" id="KW-1133">Transmembrane helix</keyword>
<dbReference type="Proteomes" id="UP000253529">
    <property type="component" value="Unassembled WGS sequence"/>
</dbReference>
<feature type="transmembrane region" description="Helical" evidence="1">
    <location>
        <begin position="90"/>
        <end position="107"/>
    </location>
</feature>
<sequence>MNTTLAFDGRFASLLLAGGALNGSVFRVLEAGKDLGSDAPFDFYGISPFELLVAGVAVRLLWSRERVFVGAFALGGVALTMAAMLWPSSLVAWLLTTALACLLALGSRGAMRSGALLFAALGAWEAWSAVLEPVVSGSLLALDAGAVARFLSILRDDVVRIGNVVGAPEGHRIVVLVGCSTAHFLPLPMLGAAALLLVRGERVGLPAVLGLAALAIALVAMNVTRLTLMAWSADLYHFVHGASGATIFDALTSLAILSAALALPTERRLEAR</sequence>
<organism evidence="2 3">
    <name type="scientific">Roseiarcus fermentans</name>
    <dbReference type="NCBI Taxonomy" id="1473586"/>
    <lineage>
        <taxon>Bacteria</taxon>
        <taxon>Pseudomonadati</taxon>
        <taxon>Pseudomonadota</taxon>
        <taxon>Alphaproteobacteria</taxon>
        <taxon>Hyphomicrobiales</taxon>
        <taxon>Roseiarcaceae</taxon>
        <taxon>Roseiarcus</taxon>
    </lineage>
</organism>
<feature type="transmembrane region" description="Helical" evidence="1">
    <location>
        <begin position="173"/>
        <end position="198"/>
    </location>
</feature>
<evidence type="ECO:0000256" key="1">
    <source>
        <dbReference type="SAM" id="Phobius"/>
    </source>
</evidence>
<keyword evidence="1" id="KW-0812">Transmembrane</keyword>
<evidence type="ECO:0000313" key="3">
    <source>
        <dbReference type="Proteomes" id="UP000253529"/>
    </source>
</evidence>
<proteinExistence type="predicted"/>
<reference evidence="2 3" key="1">
    <citation type="submission" date="2018-06" db="EMBL/GenBank/DDBJ databases">
        <title>Genomic Encyclopedia of Type Strains, Phase IV (KMG-IV): sequencing the most valuable type-strain genomes for metagenomic binning, comparative biology and taxonomic classification.</title>
        <authorList>
            <person name="Goeker M."/>
        </authorList>
    </citation>
    <scope>NUCLEOTIDE SEQUENCE [LARGE SCALE GENOMIC DNA]</scope>
    <source>
        <strain evidence="2 3">DSM 24875</strain>
    </source>
</reference>
<feature type="transmembrane region" description="Helical" evidence="1">
    <location>
        <begin position="67"/>
        <end position="84"/>
    </location>
</feature>
<feature type="transmembrane region" description="Helical" evidence="1">
    <location>
        <begin position="43"/>
        <end position="62"/>
    </location>
</feature>
<keyword evidence="3" id="KW-1185">Reference proteome</keyword>
<keyword evidence="1" id="KW-0472">Membrane</keyword>
<feature type="transmembrane region" description="Helical" evidence="1">
    <location>
        <begin position="235"/>
        <end position="263"/>
    </location>
</feature>
<evidence type="ECO:0008006" key="4">
    <source>
        <dbReference type="Google" id="ProtNLM"/>
    </source>
</evidence>
<dbReference type="RefSeq" id="WP_113888422.1">
    <property type="nucleotide sequence ID" value="NZ_QNRK01000006.1"/>
</dbReference>
<feature type="transmembrane region" description="Helical" evidence="1">
    <location>
        <begin position="205"/>
        <end position="223"/>
    </location>
</feature>
<feature type="transmembrane region" description="Helical" evidence="1">
    <location>
        <begin position="114"/>
        <end position="131"/>
    </location>
</feature>
<evidence type="ECO:0000313" key="2">
    <source>
        <dbReference type="EMBL" id="RBP16089.1"/>
    </source>
</evidence>